<dbReference type="AlphaFoldDB" id="A0A2Z4AFR9"/>
<dbReference type="KEGG" id="mtar:DF168_02277"/>
<dbReference type="Gene3D" id="3.40.50.2000">
    <property type="entry name" value="Glycogen Phosphorylase B"/>
    <property type="match status" value="2"/>
</dbReference>
<dbReference type="Pfam" id="PF00534">
    <property type="entry name" value="Glycos_transf_1"/>
    <property type="match status" value="1"/>
</dbReference>
<dbReference type="Proteomes" id="UP000247465">
    <property type="component" value="Chromosome"/>
</dbReference>
<sequence length="411" mass="47247">MVIQVSDQKQEASNLKIAYLFTTFPVLTETTFQREIRILKTKNIELEIYSLWGGKKEFENLPITRFRKFKLIFLFWWFPYWMAKKPGVVRKLWGEVRKIPFHSWGSLCETFIGFSFALIYANELRQRAPGLIHAAWATMPASAGLLVKNLTGIPYSMEGHAYDVFQNGGAWLLRRKIKEAEFVRTSSESTRSRLLEFADEREKLILVRRGLDKRPPMSEIRNSRIPLRILSVGRLIEKMGYFDQIRLYSEILAQGIDFNVRIIGGGPLLRPLERLIQKFGLEGKVILWGSQPFDSVIEQLIWADLFVYTGIISKDGDRAGFPNAVGEAMAAGVPVLSTAVAGIPEAIEHGRSGIVCDIHEPLSWVNPMRRLQMDDGFYSELRKGARDWIDSNFDGWRNIDRLYQAFHQHCN</sequence>
<evidence type="ECO:0000259" key="1">
    <source>
        <dbReference type="Pfam" id="PF00534"/>
    </source>
</evidence>
<accession>A0A2Z4AFR9</accession>
<protein>
    <submittedName>
        <fullName evidence="2">N-acetyl-alpha-D-glucosaminyl L-malate synthase</fullName>
        <ecNumber evidence="2">2.4.1.-</ecNumber>
    </submittedName>
</protein>
<reference evidence="2 3" key="1">
    <citation type="submission" date="2018-06" db="EMBL/GenBank/DDBJ databases">
        <title>Draft Genome Sequence of a Novel Marine Bacterium Related to the Verrucomicrobia.</title>
        <authorList>
            <person name="Vosseberg J."/>
            <person name="Martijn J."/>
            <person name="Ettema T.J.G."/>
        </authorList>
    </citation>
    <scope>NUCLEOTIDE SEQUENCE [LARGE SCALE GENOMIC DNA]</scope>
    <source>
        <strain evidence="2">TARA_B100001123</strain>
    </source>
</reference>
<feature type="domain" description="Glycosyl transferase family 1" evidence="1">
    <location>
        <begin position="228"/>
        <end position="387"/>
    </location>
</feature>
<keyword evidence="2" id="KW-0808">Transferase</keyword>
<gene>
    <name evidence="2" type="primary">bshA_1</name>
    <name evidence="2" type="ORF">DF168_02277</name>
</gene>
<dbReference type="SUPFAM" id="SSF53756">
    <property type="entry name" value="UDP-Glycosyltransferase/glycogen phosphorylase"/>
    <property type="match status" value="1"/>
</dbReference>
<keyword evidence="2" id="KW-0328">Glycosyltransferase</keyword>
<evidence type="ECO:0000313" key="2">
    <source>
        <dbReference type="EMBL" id="AWT61051.1"/>
    </source>
</evidence>
<organism evidence="2 3">
    <name type="scientific">Candidatus Moanibacter tarae</name>
    <dbReference type="NCBI Taxonomy" id="2200854"/>
    <lineage>
        <taxon>Bacteria</taxon>
        <taxon>Pseudomonadati</taxon>
        <taxon>Verrucomicrobiota</taxon>
        <taxon>Opitutia</taxon>
        <taxon>Puniceicoccales</taxon>
        <taxon>Puniceicoccales incertae sedis</taxon>
        <taxon>Candidatus Moanibacter</taxon>
    </lineage>
</organism>
<dbReference type="PANTHER" id="PTHR12526:SF637">
    <property type="entry name" value="GLYCOSYLTRANSFERASE EPSF-RELATED"/>
    <property type="match status" value="1"/>
</dbReference>
<dbReference type="EMBL" id="CP029803">
    <property type="protein sequence ID" value="AWT61051.1"/>
    <property type="molecule type" value="Genomic_DNA"/>
</dbReference>
<evidence type="ECO:0000313" key="3">
    <source>
        <dbReference type="Proteomes" id="UP000247465"/>
    </source>
</evidence>
<dbReference type="EC" id="2.4.1.-" evidence="2"/>
<dbReference type="PANTHER" id="PTHR12526">
    <property type="entry name" value="GLYCOSYLTRANSFERASE"/>
    <property type="match status" value="1"/>
</dbReference>
<dbReference type="GO" id="GO:0016757">
    <property type="term" value="F:glycosyltransferase activity"/>
    <property type="evidence" value="ECO:0007669"/>
    <property type="project" value="UniProtKB-KW"/>
</dbReference>
<proteinExistence type="predicted"/>
<name>A0A2Z4AFR9_9BACT</name>
<dbReference type="InterPro" id="IPR001296">
    <property type="entry name" value="Glyco_trans_1"/>
</dbReference>